<keyword evidence="2" id="KW-1185">Reference proteome</keyword>
<dbReference type="OrthoDB" id="10387483at2759"/>
<sequence>LLHLQVHVRRTWENPTAASFPHLVGQPSSFCTLPRFLLILHSVPVGSRVKAGVLSQSKEVGNVAGLSGILSKSR</sequence>
<protein>
    <submittedName>
        <fullName evidence="1">Uncharacterized protein</fullName>
    </submittedName>
</protein>
<dbReference type="Proteomes" id="UP000240493">
    <property type="component" value="Unassembled WGS sequence"/>
</dbReference>
<name>A0A2T3YTY3_TRIA4</name>
<dbReference type="AlphaFoldDB" id="A0A2T3YTY3"/>
<organism evidence="1 2">
    <name type="scientific">Trichoderma asperellum (strain ATCC 204424 / CBS 433.97 / NBRC 101777)</name>
    <dbReference type="NCBI Taxonomy" id="1042311"/>
    <lineage>
        <taxon>Eukaryota</taxon>
        <taxon>Fungi</taxon>
        <taxon>Dikarya</taxon>
        <taxon>Ascomycota</taxon>
        <taxon>Pezizomycotina</taxon>
        <taxon>Sordariomycetes</taxon>
        <taxon>Hypocreomycetidae</taxon>
        <taxon>Hypocreales</taxon>
        <taxon>Hypocreaceae</taxon>
        <taxon>Trichoderma</taxon>
    </lineage>
</organism>
<gene>
    <name evidence="1" type="ORF">M441DRAFT_106796</name>
</gene>
<dbReference type="EMBL" id="KZ679272">
    <property type="protein sequence ID" value="PTB36018.1"/>
    <property type="molecule type" value="Genomic_DNA"/>
</dbReference>
<evidence type="ECO:0000313" key="1">
    <source>
        <dbReference type="EMBL" id="PTB36018.1"/>
    </source>
</evidence>
<evidence type="ECO:0000313" key="2">
    <source>
        <dbReference type="Proteomes" id="UP000240493"/>
    </source>
</evidence>
<reference evidence="1 2" key="1">
    <citation type="submission" date="2016-07" db="EMBL/GenBank/DDBJ databases">
        <title>Multiple horizontal gene transfer events from other fungi enriched the ability of initially mycotrophic Trichoderma (Ascomycota) to feed on dead plant biomass.</title>
        <authorList>
            <consortium name="DOE Joint Genome Institute"/>
            <person name="Aerts A."/>
            <person name="Atanasova L."/>
            <person name="Chenthamara K."/>
            <person name="Zhang J."/>
            <person name="Grujic M."/>
            <person name="Henrissat B."/>
            <person name="Kuo A."/>
            <person name="Salamov A."/>
            <person name="Lipzen A."/>
            <person name="Labutti K."/>
            <person name="Barry K."/>
            <person name="Miao Y."/>
            <person name="Rahimi M.J."/>
            <person name="Shen Q."/>
            <person name="Grigoriev I.V."/>
            <person name="Kubicek C.P."/>
            <person name="Druzhinina I.S."/>
        </authorList>
    </citation>
    <scope>NUCLEOTIDE SEQUENCE [LARGE SCALE GENOMIC DNA]</scope>
    <source>
        <strain evidence="1 2">CBS 433.97</strain>
    </source>
</reference>
<accession>A0A2T3YTY3</accession>
<proteinExistence type="predicted"/>
<feature type="non-terminal residue" evidence="1">
    <location>
        <position position="1"/>
    </location>
</feature>
<feature type="non-terminal residue" evidence="1">
    <location>
        <position position="74"/>
    </location>
</feature>